<gene>
    <name evidence="1" type="ORF">L2E82_25400</name>
</gene>
<comment type="caution">
    <text evidence="1">The sequence shown here is derived from an EMBL/GenBank/DDBJ whole genome shotgun (WGS) entry which is preliminary data.</text>
</comment>
<reference evidence="2" key="1">
    <citation type="journal article" date="2022" name="Mol. Ecol. Resour.">
        <title>The genomes of chicory, endive, great burdock and yacon provide insights into Asteraceae palaeo-polyploidization history and plant inulin production.</title>
        <authorList>
            <person name="Fan W."/>
            <person name="Wang S."/>
            <person name="Wang H."/>
            <person name="Wang A."/>
            <person name="Jiang F."/>
            <person name="Liu H."/>
            <person name="Zhao H."/>
            <person name="Xu D."/>
            <person name="Zhang Y."/>
        </authorList>
    </citation>
    <scope>NUCLEOTIDE SEQUENCE [LARGE SCALE GENOMIC DNA]</scope>
    <source>
        <strain evidence="2">cv. Punajuju</strain>
    </source>
</reference>
<dbReference type="EMBL" id="CM042012">
    <property type="protein sequence ID" value="KAI3753349.1"/>
    <property type="molecule type" value="Genomic_DNA"/>
</dbReference>
<reference evidence="1 2" key="2">
    <citation type="journal article" date="2022" name="Mol. Ecol. Resour.">
        <title>The genomes of chicory, endive, great burdock and yacon provide insights into Asteraceae paleo-polyploidization history and plant inulin production.</title>
        <authorList>
            <person name="Fan W."/>
            <person name="Wang S."/>
            <person name="Wang H."/>
            <person name="Wang A."/>
            <person name="Jiang F."/>
            <person name="Liu H."/>
            <person name="Zhao H."/>
            <person name="Xu D."/>
            <person name="Zhang Y."/>
        </authorList>
    </citation>
    <scope>NUCLEOTIDE SEQUENCE [LARGE SCALE GENOMIC DNA]</scope>
    <source>
        <strain evidence="2">cv. Punajuju</strain>
        <tissue evidence="1">Leaves</tissue>
    </source>
</reference>
<sequence>MLLTISSNASRKLLLFTSPNSLCWTLDGRCSKWIRQPAALLQFLAASPILPLALSTRPSLFIPKYSHLSVLFTNCH</sequence>
<organism evidence="1 2">
    <name type="scientific">Cichorium intybus</name>
    <name type="common">Chicory</name>
    <dbReference type="NCBI Taxonomy" id="13427"/>
    <lineage>
        <taxon>Eukaryota</taxon>
        <taxon>Viridiplantae</taxon>
        <taxon>Streptophyta</taxon>
        <taxon>Embryophyta</taxon>
        <taxon>Tracheophyta</taxon>
        <taxon>Spermatophyta</taxon>
        <taxon>Magnoliopsida</taxon>
        <taxon>eudicotyledons</taxon>
        <taxon>Gunneridae</taxon>
        <taxon>Pentapetalae</taxon>
        <taxon>asterids</taxon>
        <taxon>campanulids</taxon>
        <taxon>Asterales</taxon>
        <taxon>Asteraceae</taxon>
        <taxon>Cichorioideae</taxon>
        <taxon>Cichorieae</taxon>
        <taxon>Cichoriinae</taxon>
        <taxon>Cichorium</taxon>
    </lineage>
</organism>
<protein>
    <submittedName>
        <fullName evidence="1">Uncharacterized protein</fullName>
    </submittedName>
</protein>
<keyword evidence="2" id="KW-1185">Reference proteome</keyword>
<name>A0ACB9E355_CICIN</name>
<dbReference type="Proteomes" id="UP001055811">
    <property type="component" value="Linkage Group LG04"/>
</dbReference>
<proteinExistence type="predicted"/>
<accession>A0ACB9E355</accession>
<evidence type="ECO:0000313" key="2">
    <source>
        <dbReference type="Proteomes" id="UP001055811"/>
    </source>
</evidence>
<evidence type="ECO:0000313" key="1">
    <source>
        <dbReference type="EMBL" id="KAI3753349.1"/>
    </source>
</evidence>